<reference evidence="1" key="1">
    <citation type="journal article" date="2021" name="Nat. Commun.">
        <title>Genetic determinants of endophytism in the Arabidopsis root mycobiome.</title>
        <authorList>
            <person name="Mesny F."/>
            <person name="Miyauchi S."/>
            <person name="Thiergart T."/>
            <person name="Pickel B."/>
            <person name="Atanasova L."/>
            <person name="Karlsson M."/>
            <person name="Huettel B."/>
            <person name="Barry K.W."/>
            <person name="Haridas S."/>
            <person name="Chen C."/>
            <person name="Bauer D."/>
            <person name="Andreopoulos W."/>
            <person name="Pangilinan J."/>
            <person name="LaButti K."/>
            <person name="Riley R."/>
            <person name="Lipzen A."/>
            <person name="Clum A."/>
            <person name="Drula E."/>
            <person name="Henrissat B."/>
            <person name="Kohler A."/>
            <person name="Grigoriev I.V."/>
            <person name="Martin F.M."/>
            <person name="Hacquard S."/>
        </authorList>
    </citation>
    <scope>NUCLEOTIDE SEQUENCE</scope>
    <source>
        <strain evidence="1">MPI-CAGE-CH-0243</strain>
    </source>
</reference>
<gene>
    <name evidence="1" type="ORF">B0J11DRAFT_89923</name>
</gene>
<keyword evidence="2" id="KW-1185">Reference proteome</keyword>
<name>A0A9P9IF68_9PLEO</name>
<dbReference type="Proteomes" id="UP000700596">
    <property type="component" value="Unassembled WGS sequence"/>
</dbReference>
<proteinExistence type="predicted"/>
<comment type="caution">
    <text evidence="1">The sequence shown here is derived from an EMBL/GenBank/DDBJ whole genome shotgun (WGS) entry which is preliminary data.</text>
</comment>
<sequence>MMRPPPRMSWGCEGLLGLEWPGLVAGRWLHSIAPFGFGPADCRHCLWFGFCFGVEKVSPWIMNGVFKSGECTDLVGRVGSNVPPNCVRLPPSFNLVQYQFQ</sequence>
<accession>A0A9P9IF68</accession>
<evidence type="ECO:0000313" key="2">
    <source>
        <dbReference type="Proteomes" id="UP000700596"/>
    </source>
</evidence>
<dbReference type="AlphaFoldDB" id="A0A9P9IF68"/>
<protein>
    <submittedName>
        <fullName evidence="1">Uncharacterized protein</fullName>
    </submittedName>
</protein>
<dbReference type="EMBL" id="JAGMWT010000013">
    <property type="protein sequence ID" value="KAH7117707.1"/>
    <property type="molecule type" value="Genomic_DNA"/>
</dbReference>
<evidence type="ECO:0000313" key="1">
    <source>
        <dbReference type="EMBL" id="KAH7117707.1"/>
    </source>
</evidence>
<organism evidence="1 2">
    <name type="scientific">Dendryphion nanum</name>
    <dbReference type="NCBI Taxonomy" id="256645"/>
    <lineage>
        <taxon>Eukaryota</taxon>
        <taxon>Fungi</taxon>
        <taxon>Dikarya</taxon>
        <taxon>Ascomycota</taxon>
        <taxon>Pezizomycotina</taxon>
        <taxon>Dothideomycetes</taxon>
        <taxon>Pleosporomycetidae</taxon>
        <taxon>Pleosporales</taxon>
        <taxon>Torulaceae</taxon>
        <taxon>Dendryphion</taxon>
    </lineage>
</organism>